<gene>
    <name evidence="8" type="ORF">Bathy06g04240</name>
</gene>
<dbReference type="NCBIfam" id="TIGR00801">
    <property type="entry name" value="ncs2"/>
    <property type="match status" value="1"/>
</dbReference>
<feature type="transmembrane region" description="Helical" evidence="7">
    <location>
        <begin position="258"/>
        <end position="276"/>
    </location>
</feature>
<proteinExistence type="inferred from homology"/>
<feature type="transmembrane region" description="Helical" evidence="7">
    <location>
        <begin position="105"/>
        <end position="125"/>
    </location>
</feature>
<dbReference type="PANTHER" id="PTHR42810:SF2">
    <property type="entry name" value="PURINE PERMEASE C1399.01C-RELATED"/>
    <property type="match status" value="1"/>
</dbReference>
<dbReference type="GO" id="GO:0042907">
    <property type="term" value="F:xanthine transmembrane transporter activity"/>
    <property type="evidence" value="ECO:0007669"/>
    <property type="project" value="TreeGrafter"/>
</dbReference>
<feature type="transmembrane region" description="Helical" evidence="7">
    <location>
        <begin position="36"/>
        <end position="58"/>
    </location>
</feature>
<dbReference type="Pfam" id="PF00860">
    <property type="entry name" value="Xan_ur_permease"/>
    <property type="match status" value="2"/>
</dbReference>
<feature type="transmembrane region" description="Helical" evidence="7">
    <location>
        <begin position="530"/>
        <end position="552"/>
    </location>
</feature>
<feature type="transmembrane region" description="Helical" evidence="7">
    <location>
        <begin position="283"/>
        <end position="301"/>
    </location>
</feature>
<evidence type="ECO:0000256" key="1">
    <source>
        <dbReference type="ARBA" id="ARBA00004141"/>
    </source>
</evidence>
<feature type="transmembrane region" description="Helical" evidence="7">
    <location>
        <begin position="78"/>
        <end position="98"/>
    </location>
</feature>
<comment type="similarity">
    <text evidence="2">Belongs to the nucleobase:cation symporter-2 (NCS2) (TC 2.A.40) family.</text>
</comment>
<keyword evidence="6 7" id="KW-0472">Membrane</keyword>
<dbReference type="STRING" id="41875.K8EH54"/>
<dbReference type="AlphaFoldDB" id="K8EH54"/>
<dbReference type="InterPro" id="IPR006043">
    <property type="entry name" value="NCS2"/>
</dbReference>
<name>K8EH54_9CHLO</name>
<dbReference type="PANTHER" id="PTHR42810">
    <property type="entry name" value="PURINE PERMEASE C1399.01C-RELATED"/>
    <property type="match status" value="1"/>
</dbReference>
<accession>K8EH54</accession>
<dbReference type="GeneID" id="19015405"/>
<evidence type="ECO:0000256" key="4">
    <source>
        <dbReference type="ARBA" id="ARBA00022692"/>
    </source>
</evidence>
<reference evidence="8 9" key="1">
    <citation type="submission" date="2011-10" db="EMBL/GenBank/DDBJ databases">
        <authorList>
            <person name="Genoscope - CEA"/>
        </authorList>
    </citation>
    <scope>NUCLEOTIDE SEQUENCE [LARGE SCALE GENOMIC DNA]</scope>
    <source>
        <strain evidence="8 9">RCC 1105</strain>
    </source>
</reference>
<evidence type="ECO:0000256" key="5">
    <source>
        <dbReference type="ARBA" id="ARBA00022989"/>
    </source>
</evidence>
<feature type="transmembrane region" description="Helical" evidence="7">
    <location>
        <begin position="475"/>
        <end position="494"/>
    </location>
</feature>
<keyword evidence="9" id="KW-1185">Reference proteome</keyword>
<feature type="transmembrane region" description="Helical" evidence="7">
    <location>
        <begin position="145"/>
        <end position="163"/>
    </location>
</feature>
<feature type="transmembrane region" description="Helical" evidence="7">
    <location>
        <begin position="443"/>
        <end position="463"/>
    </location>
</feature>
<keyword evidence="5 7" id="KW-1133">Transmembrane helix</keyword>
<evidence type="ECO:0000256" key="7">
    <source>
        <dbReference type="SAM" id="Phobius"/>
    </source>
</evidence>
<evidence type="ECO:0000256" key="3">
    <source>
        <dbReference type="ARBA" id="ARBA00022448"/>
    </source>
</evidence>
<dbReference type="Proteomes" id="UP000198341">
    <property type="component" value="Chromosome 6"/>
</dbReference>
<feature type="transmembrane region" description="Helical" evidence="7">
    <location>
        <begin position="175"/>
        <end position="197"/>
    </location>
</feature>
<organism evidence="8 9">
    <name type="scientific">Bathycoccus prasinos</name>
    <dbReference type="NCBI Taxonomy" id="41875"/>
    <lineage>
        <taxon>Eukaryota</taxon>
        <taxon>Viridiplantae</taxon>
        <taxon>Chlorophyta</taxon>
        <taxon>Mamiellophyceae</taxon>
        <taxon>Mamiellales</taxon>
        <taxon>Bathycoccaceae</taxon>
        <taxon>Bathycoccus</taxon>
    </lineage>
</organism>
<evidence type="ECO:0000313" key="9">
    <source>
        <dbReference type="Proteomes" id="UP000198341"/>
    </source>
</evidence>
<keyword evidence="4 7" id="KW-0812">Transmembrane</keyword>
<keyword evidence="3" id="KW-0813">Transport</keyword>
<comment type="subcellular location">
    <subcellularLocation>
        <location evidence="1">Membrane</location>
        <topology evidence="1">Multi-pass membrane protein</topology>
    </subcellularLocation>
</comment>
<dbReference type="KEGG" id="bpg:Bathy06g04240"/>
<evidence type="ECO:0000313" key="8">
    <source>
        <dbReference type="EMBL" id="CCO17356.1"/>
    </source>
</evidence>
<sequence>MVQLIGNFDFAALCLPTVPWGKSTRKMQFFRKDDDLPILVALVMGLQHAFAMVGGLIVPPYVVMKFSVAFADTDLQQYAIACSLILSGIFTILNCIQFNIPGTKYVFGTGMLSVLGTSFGFLPIYENAISTMKSEGYSGKDAYGKMLGTTMVCAMLEVVLSFVPKDKLRRMFPNIVTGVAVMLIGAGLTATGIKYWGGGAVCAEMAWKNNAQVYGLVGKGGTWFGPDQTGVAPFPGSGGRSMCDGNGDVIKPFGSPEYIALGFSVVLMLILVELFGSPFMKNANVIIALLFGYFVAGVSRAEGNKFVPDTKIENAEPITFAWVENFPIGFYGPAVLPLLIAFLVTTVETIGDLTATYEASEEDTESEEFDKSVQGGLLSDGLCSFAAALATGMPNTTFSQNNGVIALTKCASRRAGVCCGLWLIALGVLSKISGIISSMPDCVVGGMTTFLFCNVFVSGLSVVSKADLNSRRNRIILAISMGVGLGVTAVPWIFGDQRASGGTTPFWPCTGPFREGADCSKGERGIRDGILILLTTPYSIGTLLAMFLHAILPTDMEVVGYGTDAGKA</sequence>
<feature type="transmembrane region" description="Helical" evidence="7">
    <location>
        <begin position="328"/>
        <end position="347"/>
    </location>
</feature>
<evidence type="ECO:0000256" key="6">
    <source>
        <dbReference type="ARBA" id="ARBA00023136"/>
    </source>
</evidence>
<dbReference type="EMBL" id="FO082273">
    <property type="protein sequence ID" value="CCO17356.1"/>
    <property type="molecule type" value="Genomic_DNA"/>
</dbReference>
<dbReference type="OrthoDB" id="1641903at2759"/>
<dbReference type="InterPro" id="IPR006042">
    <property type="entry name" value="Xan_ur_permease"/>
</dbReference>
<dbReference type="RefSeq" id="XP_007512756.1">
    <property type="nucleotide sequence ID" value="XM_007512694.1"/>
</dbReference>
<dbReference type="eggNOG" id="ENOG502QQD4">
    <property type="taxonomic scope" value="Eukaryota"/>
</dbReference>
<evidence type="ECO:0000256" key="2">
    <source>
        <dbReference type="ARBA" id="ARBA00008821"/>
    </source>
</evidence>
<dbReference type="GO" id="GO:0005886">
    <property type="term" value="C:plasma membrane"/>
    <property type="evidence" value="ECO:0007669"/>
    <property type="project" value="TreeGrafter"/>
</dbReference>
<protein>
    <submittedName>
        <fullName evidence="8">Purine permease</fullName>
    </submittedName>
</protein>
<feature type="transmembrane region" description="Helical" evidence="7">
    <location>
        <begin position="415"/>
        <end position="437"/>
    </location>
</feature>